<dbReference type="Pfam" id="PF00005">
    <property type="entry name" value="ABC_tran"/>
    <property type="match status" value="1"/>
</dbReference>
<reference evidence="2" key="2">
    <citation type="journal article" date="2021" name="PeerJ">
        <title>Extensive microbial diversity within the chicken gut microbiome revealed by metagenomics and culture.</title>
        <authorList>
            <person name="Gilroy R."/>
            <person name="Ravi A."/>
            <person name="Getino M."/>
            <person name="Pursley I."/>
            <person name="Horton D.L."/>
            <person name="Alikhan N.F."/>
            <person name="Baker D."/>
            <person name="Gharbi K."/>
            <person name="Hall N."/>
            <person name="Watson M."/>
            <person name="Adriaenssens E.M."/>
            <person name="Foster-Nyarko E."/>
            <person name="Jarju S."/>
            <person name="Secka A."/>
            <person name="Antonio M."/>
            <person name="Oren A."/>
            <person name="Chaudhuri R.R."/>
            <person name="La Ragione R."/>
            <person name="Hildebrand F."/>
            <person name="Pallen M.J."/>
        </authorList>
    </citation>
    <scope>NUCLEOTIDE SEQUENCE</scope>
    <source>
        <strain evidence="2">CHK121-14286</strain>
    </source>
</reference>
<dbReference type="AlphaFoldDB" id="A0A9D1E2M3"/>
<dbReference type="InterPro" id="IPR027417">
    <property type="entry name" value="P-loop_NTPase"/>
</dbReference>
<sequence length="223" mass="24757">MIRFDDVVFRYPYDSFDVLKGATFCLESGINTVLCDLQSGKTTICRLILGELQPTSGKISVFGNSPDEKNPAKNILYLPQKPVFFRNRSVLYNLQYPSRVRKCLKQNEKNIVSVAEKCCLGDKLKCRVSQLSTEQQKMLAVARGLTIPRHAVLFDGFFDDGVLQMSEVAEMFSQAEVKAVFTAKTNLATGNTVLMDGGRCVFQGDSATGKTTADTLVWLANKM</sequence>
<protein>
    <submittedName>
        <fullName evidence="2">ATP-binding cassette domain-containing protein</fullName>
    </submittedName>
</protein>
<dbReference type="EMBL" id="DVHL01000006">
    <property type="protein sequence ID" value="HIR65367.1"/>
    <property type="molecule type" value="Genomic_DNA"/>
</dbReference>
<keyword evidence="2" id="KW-0547">Nucleotide-binding</keyword>
<dbReference type="SUPFAM" id="SSF52540">
    <property type="entry name" value="P-loop containing nucleoside triphosphate hydrolases"/>
    <property type="match status" value="1"/>
</dbReference>
<feature type="domain" description="ABC transporter" evidence="1">
    <location>
        <begin position="2"/>
        <end position="223"/>
    </location>
</feature>
<dbReference type="PANTHER" id="PTHR43038">
    <property type="entry name" value="ATP-BINDING CASSETTE, SUB-FAMILY H, MEMBER 1"/>
    <property type="match status" value="1"/>
</dbReference>
<accession>A0A9D1E2M3</accession>
<dbReference type="Gene3D" id="3.40.50.300">
    <property type="entry name" value="P-loop containing nucleotide triphosphate hydrolases"/>
    <property type="match status" value="1"/>
</dbReference>
<reference evidence="2" key="1">
    <citation type="submission" date="2020-10" db="EMBL/GenBank/DDBJ databases">
        <authorList>
            <person name="Gilroy R."/>
        </authorList>
    </citation>
    <scope>NUCLEOTIDE SEQUENCE</scope>
    <source>
        <strain evidence="2">CHK121-14286</strain>
    </source>
</reference>
<evidence type="ECO:0000313" key="2">
    <source>
        <dbReference type="EMBL" id="HIR65367.1"/>
    </source>
</evidence>
<proteinExistence type="predicted"/>
<dbReference type="GO" id="GO:0016887">
    <property type="term" value="F:ATP hydrolysis activity"/>
    <property type="evidence" value="ECO:0007669"/>
    <property type="project" value="InterPro"/>
</dbReference>
<evidence type="ECO:0000259" key="1">
    <source>
        <dbReference type="PROSITE" id="PS50893"/>
    </source>
</evidence>
<gene>
    <name evidence="2" type="ORF">IAC95_00530</name>
</gene>
<dbReference type="GO" id="GO:0005524">
    <property type="term" value="F:ATP binding"/>
    <property type="evidence" value="ECO:0007669"/>
    <property type="project" value="UniProtKB-KW"/>
</dbReference>
<dbReference type="InterPro" id="IPR003439">
    <property type="entry name" value="ABC_transporter-like_ATP-bd"/>
</dbReference>
<dbReference type="PANTHER" id="PTHR43038:SF3">
    <property type="entry name" value="ABC TRANSPORTER G FAMILY MEMBER 20 ISOFORM X1"/>
    <property type="match status" value="1"/>
</dbReference>
<evidence type="ECO:0000313" key="3">
    <source>
        <dbReference type="Proteomes" id="UP000824200"/>
    </source>
</evidence>
<comment type="caution">
    <text evidence="2">The sequence shown here is derived from an EMBL/GenBank/DDBJ whole genome shotgun (WGS) entry which is preliminary data.</text>
</comment>
<keyword evidence="2" id="KW-0067">ATP-binding</keyword>
<dbReference type="PROSITE" id="PS50893">
    <property type="entry name" value="ABC_TRANSPORTER_2"/>
    <property type="match status" value="1"/>
</dbReference>
<name>A0A9D1E2M3_9BACT</name>
<dbReference type="Proteomes" id="UP000824200">
    <property type="component" value="Unassembled WGS sequence"/>
</dbReference>
<organism evidence="2 3">
    <name type="scientific">Candidatus Fimimonas gallinarum</name>
    <dbReference type="NCBI Taxonomy" id="2840821"/>
    <lineage>
        <taxon>Bacteria</taxon>
        <taxon>Pseudomonadati</taxon>
        <taxon>Myxococcota</taxon>
        <taxon>Myxococcia</taxon>
        <taxon>Myxococcales</taxon>
        <taxon>Cystobacterineae</taxon>
        <taxon>Myxococcaceae</taxon>
        <taxon>Myxococcaceae incertae sedis</taxon>
        <taxon>Candidatus Fimimonas</taxon>
    </lineage>
</organism>